<evidence type="ECO:0000313" key="2">
    <source>
        <dbReference type="EMBL" id="OLP94376.1"/>
    </source>
</evidence>
<reference evidence="2 3" key="1">
    <citation type="submission" date="2016-02" db="EMBL/GenBank/DDBJ databases">
        <title>Genome analysis of coral dinoflagellate symbionts highlights evolutionary adaptations to a symbiotic lifestyle.</title>
        <authorList>
            <person name="Aranda M."/>
            <person name="Li Y."/>
            <person name="Liew Y.J."/>
            <person name="Baumgarten S."/>
            <person name="Simakov O."/>
            <person name="Wilson M."/>
            <person name="Piel J."/>
            <person name="Ashoor H."/>
            <person name="Bougouffa S."/>
            <person name="Bajic V.B."/>
            <person name="Ryu T."/>
            <person name="Ravasi T."/>
            <person name="Bayer T."/>
            <person name="Micklem G."/>
            <person name="Kim H."/>
            <person name="Bhak J."/>
            <person name="Lajeunesse T.C."/>
            <person name="Voolstra C.R."/>
        </authorList>
    </citation>
    <scope>NUCLEOTIDE SEQUENCE [LARGE SCALE GENOMIC DNA]</scope>
    <source>
        <strain evidence="2 3">CCMP2467</strain>
    </source>
</reference>
<feature type="domain" description="BTB" evidence="1">
    <location>
        <begin position="21"/>
        <end position="82"/>
    </location>
</feature>
<dbReference type="EMBL" id="LSRX01000545">
    <property type="protein sequence ID" value="OLP94376.1"/>
    <property type="molecule type" value="Genomic_DNA"/>
</dbReference>
<comment type="caution">
    <text evidence="2">The sequence shown here is derived from an EMBL/GenBank/DDBJ whole genome shotgun (WGS) entry which is preliminary data.</text>
</comment>
<sequence length="374" mass="41905">MLALMDRGTEIPAAATLEQVGDVRLEFGDDPENSMLASSHLLRLASPVFNRMLQSGMKEAQHSVIKVDVAGKDEFNAFYDLLLPKAWSAEVVTEHNVDSLLGISDYYQVESIKQKCESRLLLLPPTGTRLLQAHKHGLKQQYQRCIGALAKRSTKEDLEVLRQSEPDILLEVALRKQDVLKPLLPLKRMRKEIAKCKAALDGDEDSDDDDSESAVGNVDTPTAATLEQEEFVAFYSLLGLWAWDADKVTVENVDSLLAISDYYQVDIIKQTCEKLLLSLPPTGTRLLQAHKHGLKQQYQRCTGTLARRSTKEDLEVLRQSEPDILLEVALTKQALLDIFMALEELRTLHPEQEGLVALQKANNTSLIHSFHNKP</sequence>
<feature type="non-terminal residue" evidence="2">
    <location>
        <position position="374"/>
    </location>
</feature>
<dbReference type="Pfam" id="PF00651">
    <property type="entry name" value="BTB"/>
    <property type="match status" value="1"/>
</dbReference>
<dbReference type="InterPro" id="IPR000210">
    <property type="entry name" value="BTB/POZ_dom"/>
</dbReference>
<protein>
    <recommendedName>
        <fullName evidence="1">BTB domain-containing protein</fullName>
    </recommendedName>
</protein>
<evidence type="ECO:0000313" key="3">
    <source>
        <dbReference type="Proteomes" id="UP000186817"/>
    </source>
</evidence>
<dbReference type="InterPro" id="IPR011333">
    <property type="entry name" value="SKP1/BTB/POZ_sf"/>
</dbReference>
<organism evidence="2 3">
    <name type="scientific">Symbiodinium microadriaticum</name>
    <name type="common">Dinoflagellate</name>
    <name type="synonym">Zooxanthella microadriatica</name>
    <dbReference type="NCBI Taxonomy" id="2951"/>
    <lineage>
        <taxon>Eukaryota</taxon>
        <taxon>Sar</taxon>
        <taxon>Alveolata</taxon>
        <taxon>Dinophyceae</taxon>
        <taxon>Suessiales</taxon>
        <taxon>Symbiodiniaceae</taxon>
        <taxon>Symbiodinium</taxon>
    </lineage>
</organism>
<dbReference type="OrthoDB" id="684045at2759"/>
<dbReference type="PANTHER" id="PTHR22744:SF17">
    <property type="entry name" value="BTB DOMAIN-CONTAINING PROTEIN"/>
    <property type="match status" value="1"/>
</dbReference>
<evidence type="ECO:0000259" key="1">
    <source>
        <dbReference type="PROSITE" id="PS50097"/>
    </source>
</evidence>
<dbReference type="Proteomes" id="UP000186817">
    <property type="component" value="Unassembled WGS sequence"/>
</dbReference>
<name>A0A1Q9DGR6_SYMMI</name>
<dbReference type="Gene3D" id="3.30.710.10">
    <property type="entry name" value="Potassium Channel Kv1.1, Chain A"/>
    <property type="match status" value="1"/>
</dbReference>
<proteinExistence type="predicted"/>
<accession>A0A1Q9DGR6</accession>
<dbReference type="SUPFAM" id="SSF54695">
    <property type="entry name" value="POZ domain"/>
    <property type="match status" value="1"/>
</dbReference>
<dbReference type="AlphaFoldDB" id="A0A1Q9DGR6"/>
<dbReference type="PROSITE" id="PS50097">
    <property type="entry name" value="BTB"/>
    <property type="match status" value="1"/>
</dbReference>
<gene>
    <name evidence="2" type="ORF">AK812_SmicGene23600</name>
</gene>
<keyword evidence="3" id="KW-1185">Reference proteome</keyword>
<dbReference type="PANTHER" id="PTHR22744">
    <property type="entry name" value="HELIX LOOP HELIX PROTEIN 21-RELATED"/>
    <property type="match status" value="1"/>
</dbReference>